<accession>A0A7T8K7Q1</accession>
<dbReference type="AlphaFoldDB" id="A0A7T8K7Q1"/>
<sequence>SPVVFNPGCERFHTKKFRGFTSGDPKIFRPEVWKVLFPPLLYHFGRVRRCT</sequence>
<feature type="non-terminal residue" evidence="1">
    <location>
        <position position="1"/>
    </location>
</feature>
<gene>
    <name evidence="1" type="ORF">FKW44_010873</name>
</gene>
<proteinExistence type="predicted"/>
<evidence type="ECO:0000313" key="1">
    <source>
        <dbReference type="EMBL" id="QQP50022.1"/>
    </source>
</evidence>
<organism evidence="1 2">
    <name type="scientific">Caligus rogercresseyi</name>
    <name type="common">Sea louse</name>
    <dbReference type="NCBI Taxonomy" id="217165"/>
    <lineage>
        <taxon>Eukaryota</taxon>
        <taxon>Metazoa</taxon>
        <taxon>Ecdysozoa</taxon>
        <taxon>Arthropoda</taxon>
        <taxon>Crustacea</taxon>
        <taxon>Multicrustacea</taxon>
        <taxon>Hexanauplia</taxon>
        <taxon>Copepoda</taxon>
        <taxon>Siphonostomatoida</taxon>
        <taxon>Caligidae</taxon>
        <taxon>Caligus</taxon>
    </lineage>
</organism>
<keyword evidence="2" id="KW-1185">Reference proteome</keyword>
<evidence type="ECO:0000313" key="2">
    <source>
        <dbReference type="Proteomes" id="UP000595437"/>
    </source>
</evidence>
<feature type="non-terminal residue" evidence="1">
    <location>
        <position position="51"/>
    </location>
</feature>
<protein>
    <submittedName>
        <fullName evidence="1">Uncharacterized protein</fullName>
    </submittedName>
</protein>
<dbReference type="EMBL" id="CP045896">
    <property type="protein sequence ID" value="QQP50022.1"/>
    <property type="molecule type" value="Genomic_DNA"/>
</dbReference>
<dbReference type="Proteomes" id="UP000595437">
    <property type="component" value="Chromosome 7"/>
</dbReference>
<name>A0A7T8K7Q1_CALRO</name>
<reference evidence="2" key="1">
    <citation type="submission" date="2021-01" db="EMBL/GenBank/DDBJ databases">
        <title>Caligus Genome Assembly.</title>
        <authorList>
            <person name="Gallardo-Escarate C."/>
        </authorList>
    </citation>
    <scope>NUCLEOTIDE SEQUENCE [LARGE SCALE GENOMIC DNA]</scope>
</reference>